<accession>A0ABT3EKS7</accession>
<protein>
    <submittedName>
        <fullName evidence="2">Uncharacterized protein</fullName>
    </submittedName>
</protein>
<reference evidence="2" key="1">
    <citation type="submission" date="2022-10" db="EMBL/GenBank/DDBJ databases">
        <title>Flavobacterium sp. nov., a bacterium isolated from lake sediment.</title>
        <authorList>
            <person name="Qu J.-H."/>
        </authorList>
    </citation>
    <scope>NUCLEOTIDE SEQUENCE</scope>
    <source>
        <strain evidence="2">TH16-21</strain>
    </source>
</reference>
<gene>
    <name evidence="2" type="ORF">OJ995_13195</name>
</gene>
<keyword evidence="1" id="KW-0812">Transmembrane</keyword>
<organism evidence="2 3">
    <name type="scientific">Flavobacterium lacisediminis</name>
    <dbReference type="NCBI Taxonomy" id="2989705"/>
    <lineage>
        <taxon>Bacteria</taxon>
        <taxon>Pseudomonadati</taxon>
        <taxon>Bacteroidota</taxon>
        <taxon>Flavobacteriia</taxon>
        <taxon>Flavobacteriales</taxon>
        <taxon>Flavobacteriaceae</taxon>
        <taxon>Flavobacterium</taxon>
    </lineage>
</organism>
<name>A0ABT3EKS7_9FLAO</name>
<keyword evidence="1" id="KW-0472">Membrane</keyword>
<keyword evidence="1" id="KW-1133">Transmembrane helix</keyword>
<comment type="caution">
    <text evidence="2">The sequence shown here is derived from an EMBL/GenBank/DDBJ whole genome shotgun (WGS) entry which is preliminary data.</text>
</comment>
<dbReference type="RefSeq" id="WP_264369862.1">
    <property type="nucleotide sequence ID" value="NZ_JAPCIO010000014.1"/>
</dbReference>
<sequence>MTLKRSSNIYFIREDENSFKYSYSYVLLNFFIGWWGLPWGPIYTIGALYSHIIGGKDITQAVLSELIQNDPEADTSTYNINVENIQTYNIPTN</sequence>
<dbReference type="EMBL" id="JAPCIO010000014">
    <property type="protein sequence ID" value="MCW1149179.1"/>
    <property type="molecule type" value="Genomic_DNA"/>
</dbReference>
<proteinExistence type="predicted"/>
<feature type="transmembrane region" description="Helical" evidence="1">
    <location>
        <begin position="21"/>
        <end position="37"/>
    </location>
</feature>
<dbReference type="Proteomes" id="UP001165677">
    <property type="component" value="Unassembled WGS sequence"/>
</dbReference>
<evidence type="ECO:0000313" key="2">
    <source>
        <dbReference type="EMBL" id="MCW1149179.1"/>
    </source>
</evidence>
<evidence type="ECO:0000256" key="1">
    <source>
        <dbReference type="SAM" id="Phobius"/>
    </source>
</evidence>
<evidence type="ECO:0000313" key="3">
    <source>
        <dbReference type="Proteomes" id="UP001165677"/>
    </source>
</evidence>
<keyword evidence="3" id="KW-1185">Reference proteome</keyword>